<reference evidence="4" key="1">
    <citation type="journal article" date="2022" name="Arch. Microbiol.">
        <title>Thiomicrorhabdus immobilis sp. nov., a mesophilic sulfur-oxidizing bacterium isolated from sediment of a brackish lake in northern Japan.</title>
        <authorList>
            <person name="Kojima H."/>
            <person name="Mochizuki J."/>
            <person name="Kanda M."/>
            <person name="Watanabe T."/>
            <person name="Fukui M."/>
        </authorList>
    </citation>
    <scope>NUCLEOTIDE SEQUENCE</scope>
    <source>
        <strain evidence="4">Am19</strain>
    </source>
</reference>
<evidence type="ECO:0000313" key="4">
    <source>
        <dbReference type="EMBL" id="BCN92237.1"/>
    </source>
</evidence>
<dbReference type="Pfam" id="PF18914">
    <property type="entry name" value="DUF5666"/>
    <property type="match status" value="1"/>
</dbReference>
<gene>
    <name evidence="4" type="ORF">THMIRHAM_00220</name>
</gene>
<organism evidence="4 5">
    <name type="scientific">Thiomicrorhabdus immobilis</name>
    <dbReference type="NCBI Taxonomy" id="2791037"/>
    <lineage>
        <taxon>Bacteria</taxon>
        <taxon>Pseudomonadati</taxon>
        <taxon>Pseudomonadota</taxon>
        <taxon>Gammaproteobacteria</taxon>
        <taxon>Thiotrichales</taxon>
        <taxon>Piscirickettsiaceae</taxon>
        <taxon>Thiomicrorhabdus</taxon>
    </lineage>
</organism>
<accession>A0ABM7MA81</accession>
<evidence type="ECO:0000259" key="3">
    <source>
        <dbReference type="Pfam" id="PF18914"/>
    </source>
</evidence>
<sequence length="360" mass="39679">MLSLLQPSSRLMTQLFKNGLTILLLAMTVSACQLLPTEPSKPAETKMASNSGFGGTGKSPVDETQIATKSGFGGTGNVASTSGFGGTGIIGTITEFGSIWVNGVEIEYDSDVKISSNVSDQETLQLGQQVVVETETDKALPWTKNIYVFYPIAGKIEDVKANQIMVDGKLIYLNNQTQLSEGVELKTGHFVAISGYPDNNDNWVATRISSNPKAVHIYQLAPDVSFSDKVQHLLIEISKPQLSALNQSFKGLPIAIIETPGKTETSQKYLLKADIKKGEITQYHLLKHKAAAEELKKQSLLESSQAAKKKMNDFKEMHEMQKKQRDILQNQVEQARQIQELKAQFDNINEIKNNMFNNAR</sequence>
<evidence type="ECO:0000313" key="5">
    <source>
        <dbReference type="Proteomes" id="UP001054820"/>
    </source>
</evidence>
<dbReference type="Proteomes" id="UP001054820">
    <property type="component" value="Chromosome"/>
</dbReference>
<feature type="domain" description="DUF5666" evidence="3">
    <location>
        <begin position="154"/>
        <end position="208"/>
    </location>
</feature>
<dbReference type="EMBL" id="AP024202">
    <property type="protein sequence ID" value="BCN92237.1"/>
    <property type="molecule type" value="Genomic_DNA"/>
</dbReference>
<feature type="coiled-coil region" evidence="1">
    <location>
        <begin position="311"/>
        <end position="358"/>
    </location>
</feature>
<protein>
    <recommendedName>
        <fullName evidence="3">DUF5666 domain-containing protein</fullName>
    </recommendedName>
</protein>
<keyword evidence="1" id="KW-0175">Coiled coil</keyword>
<evidence type="ECO:0000256" key="1">
    <source>
        <dbReference type="SAM" id="Coils"/>
    </source>
</evidence>
<feature type="region of interest" description="Disordered" evidence="2">
    <location>
        <begin position="38"/>
        <end position="67"/>
    </location>
</feature>
<dbReference type="InterPro" id="IPR043724">
    <property type="entry name" value="DUF5666"/>
</dbReference>
<evidence type="ECO:0000256" key="2">
    <source>
        <dbReference type="SAM" id="MobiDB-lite"/>
    </source>
</evidence>
<proteinExistence type="predicted"/>
<dbReference type="RefSeq" id="WP_237261943.1">
    <property type="nucleotide sequence ID" value="NZ_AP024202.1"/>
</dbReference>
<keyword evidence="5" id="KW-1185">Reference proteome</keyword>
<name>A0ABM7MA81_9GAMM</name>